<dbReference type="NCBIfam" id="TIGR01640">
    <property type="entry name" value="F_box_assoc_1"/>
    <property type="match status" value="1"/>
</dbReference>
<dbReference type="AlphaFoldDB" id="A0A6P5Z5Q3"/>
<dbReference type="SUPFAM" id="SSF81383">
    <property type="entry name" value="F-box domain"/>
    <property type="match status" value="1"/>
</dbReference>
<gene>
    <name evidence="3" type="primary">LOC111297664</name>
</gene>
<accession>A0A6P5Z5Q3</accession>
<organism evidence="2 3">
    <name type="scientific">Durio zibethinus</name>
    <name type="common">Durian</name>
    <dbReference type="NCBI Taxonomy" id="66656"/>
    <lineage>
        <taxon>Eukaryota</taxon>
        <taxon>Viridiplantae</taxon>
        <taxon>Streptophyta</taxon>
        <taxon>Embryophyta</taxon>
        <taxon>Tracheophyta</taxon>
        <taxon>Spermatophyta</taxon>
        <taxon>Magnoliopsida</taxon>
        <taxon>eudicotyledons</taxon>
        <taxon>Gunneridae</taxon>
        <taxon>Pentapetalae</taxon>
        <taxon>rosids</taxon>
        <taxon>malvids</taxon>
        <taxon>Malvales</taxon>
        <taxon>Malvaceae</taxon>
        <taxon>Helicteroideae</taxon>
        <taxon>Durio</taxon>
    </lineage>
</organism>
<dbReference type="InterPro" id="IPR013187">
    <property type="entry name" value="F-box-assoc_dom_typ3"/>
</dbReference>
<dbReference type="InterPro" id="IPR017451">
    <property type="entry name" value="F-box-assoc_interact_dom"/>
</dbReference>
<sequence>MEKKAAASLCSSFVVPLEIQIEILSRMPVKSLIRFKCVQKSWCNLIQDRSFIVRHMDRFGKNKYVFLLRNFTFDQYIKQYCIGNESNNIIEGTEIHMSTKWLFGESKGSIIGSSNGLVCLSSHSFVLHQPDLLKIHIWNPSTRKIMELPICHGGDIGATIISPYFFLGFGFCPKIDDYKVVRVMLYAHSYGWPPLEVQVYTLSTNSWKRMTMANPGWGLSPSLGRNGVTNGACHWLGLQINSSKRMSIIAFKFDEEVFLEINTPNHHIFQYRSSFTVSDIFITEYRSFLSLISKGADGNSAFDIWVMKEYGVADSWVKQFAIEVPVPQHKLQVMVNFDNNGAQLLLLLDKNTRRLFWYDIKTNQIEEEHELLNFLYPDEQVIGCMESLVSLPGEISTVI</sequence>
<evidence type="ECO:0000313" key="3">
    <source>
        <dbReference type="RefSeq" id="XP_022748049.1"/>
    </source>
</evidence>
<evidence type="ECO:0000259" key="1">
    <source>
        <dbReference type="SMART" id="SM00256"/>
    </source>
</evidence>
<dbReference type="InterPro" id="IPR050796">
    <property type="entry name" value="SCF_F-box_component"/>
</dbReference>
<dbReference type="InterPro" id="IPR001810">
    <property type="entry name" value="F-box_dom"/>
</dbReference>
<protein>
    <submittedName>
        <fullName evidence="3">F-box/kelch-repeat protein At3g23880-like</fullName>
    </submittedName>
</protein>
<dbReference type="RefSeq" id="XP_022748049.1">
    <property type="nucleotide sequence ID" value="XM_022892314.1"/>
</dbReference>
<dbReference type="KEGG" id="dzi:111297664"/>
<dbReference type="OrthoDB" id="5314306at2759"/>
<dbReference type="PANTHER" id="PTHR31672">
    <property type="entry name" value="BNACNNG10540D PROTEIN"/>
    <property type="match status" value="1"/>
</dbReference>
<name>A0A6P5Z5Q3_DURZI</name>
<reference evidence="3" key="1">
    <citation type="submission" date="2025-08" db="UniProtKB">
        <authorList>
            <consortium name="RefSeq"/>
        </authorList>
    </citation>
    <scope>IDENTIFICATION</scope>
    <source>
        <tissue evidence="3">Fruit stalk</tissue>
    </source>
</reference>
<dbReference type="CDD" id="cd22157">
    <property type="entry name" value="F-box_AtFBW1-like"/>
    <property type="match status" value="1"/>
</dbReference>
<keyword evidence="2" id="KW-1185">Reference proteome</keyword>
<dbReference type="InterPro" id="IPR036047">
    <property type="entry name" value="F-box-like_dom_sf"/>
</dbReference>
<evidence type="ECO:0000313" key="2">
    <source>
        <dbReference type="Proteomes" id="UP000515121"/>
    </source>
</evidence>
<proteinExistence type="predicted"/>
<dbReference type="SMART" id="SM00256">
    <property type="entry name" value="FBOX"/>
    <property type="match status" value="1"/>
</dbReference>
<dbReference type="GeneID" id="111297664"/>
<feature type="domain" description="F-box" evidence="1">
    <location>
        <begin position="15"/>
        <end position="55"/>
    </location>
</feature>
<dbReference type="Pfam" id="PF00646">
    <property type="entry name" value="F-box"/>
    <property type="match status" value="1"/>
</dbReference>
<dbReference type="Proteomes" id="UP000515121">
    <property type="component" value="Unplaced"/>
</dbReference>
<dbReference type="PANTHER" id="PTHR31672:SF10">
    <property type="entry name" value="F-BOX DOMAIN-CONTAINING PROTEIN"/>
    <property type="match status" value="1"/>
</dbReference>
<dbReference type="Pfam" id="PF08268">
    <property type="entry name" value="FBA_3"/>
    <property type="match status" value="1"/>
</dbReference>
<dbReference type="Gene3D" id="1.20.1280.50">
    <property type="match status" value="1"/>
</dbReference>